<evidence type="ECO:0000313" key="2">
    <source>
        <dbReference type="EMBL" id="DAF89334.1"/>
    </source>
</evidence>
<reference evidence="2" key="1">
    <citation type="journal article" date="2021" name="Proc. Natl. Acad. Sci. U.S.A.">
        <title>A Catalog of Tens of Thousands of Viruses from Human Metagenomes Reveals Hidden Associations with Chronic Diseases.</title>
        <authorList>
            <person name="Tisza M.J."/>
            <person name="Buck C.B."/>
        </authorList>
    </citation>
    <scope>NUCLEOTIDE SEQUENCE</scope>
    <source>
        <strain evidence="2">CtIyI17</strain>
    </source>
</reference>
<proteinExistence type="predicted"/>
<evidence type="ECO:0000256" key="1">
    <source>
        <dbReference type="SAM" id="Coils"/>
    </source>
</evidence>
<organism evidence="2">
    <name type="scientific">Podoviridae sp. ctIyI17</name>
    <dbReference type="NCBI Taxonomy" id="2825241"/>
    <lineage>
        <taxon>Viruses</taxon>
        <taxon>Duplodnaviria</taxon>
        <taxon>Heunggongvirae</taxon>
        <taxon>Uroviricota</taxon>
        <taxon>Caudoviricetes</taxon>
    </lineage>
</organism>
<sequence>MANKKRKLSGKAADTLKEYRRERKNLRARIKYYRDRGFFIPESALPRIPKKITEASVRNIQRASEHLFDKAMYKVRDNIGYAGRIYKPGDTVSGTRGLKIFQKEERQARKAARALELGEYFETLTGEEQAMLFGEGQQGLEGTQQQFDDLIWNRIISVLMEYGTTDPDQIAVKMYDLLLEEEQKVGRETIVARFYAMPEDAVENLQVYLYYYYKVRAIAEDAKADFLQILYGDVQ</sequence>
<protein>
    <submittedName>
        <fullName evidence="2">Uncharacterized protein</fullName>
    </submittedName>
</protein>
<feature type="coiled-coil region" evidence="1">
    <location>
        <begin position="9"/>
        <end position="36"/>
    </location>
</feature>
<keyword evidence="1" id="KW-0175">Coiled coil</keyword>
<name>A0A8S5U4K6_9CAUD</name>
<accession>A0A8S5U4K6</accession>
<dbReference type="EMBL" id="BK016007">
    <property type="protein sequence ID" value="DAF89334.1"/>
    <property type="molecule type" value="Genomic_DNA"/>
</dbReference>